<reference evidence="2" key="2">
    <citation type="submission" date="2020-05" db="UniProtKB">
        <authorList>
            <consortium name="EnsemblMetazoa"/>
        </authorList>
    </citation>
    <scope>IDENTIFICATION</scope>
    <source>
        <strain evidence="2">FAR1</strain>
    </source>
</reference>
<dbReference type="EnsemblMetazoa" id="AFAF009043-RA">
    <property type="protein sequence ID" value="AFAF009043-PA"/>
    <property type="gene ID" value="AFAF009043"/>
</dbReference>
<proteinExistence type="predicted"/>
<keyword evidence="3" id="KW-1185">Reference proteome</keyword>
<protein>
    <submittedName>
        <fullName evidence="2">Uncharacterized protein</fullName>
    </submittedName>
</protein>
<feature type="transmembrane region" description="Helical" evidence="1">
    <location>
        <begin position="68"/>
        <end position="87"/>
    </location>
</feature>
<dbReference type="Proteomes" id="UP000075886">
    <property type="component" value="Unassembled WGS sequence"/>
</dbReference>
<keyword evidence="1" id="KW-0812">Transmembrane</keyword>
<keyword evidence="1" id="KW-0472">Membrane</keyword>
<evidence type="ECO:0000313" key="2">
    <source>
        <dbReference type="EnsemblMetazoa" id="AFAF009043-PA"/>
    </source>
</evidence>
<evidence type="ECO:0000313" key="3">
    <source>
        <dbReference type="Proteomes" id="UP000075886"/>
    </source>
</evidence>
<name>A0A182QFC3_9DIPT</name>
<dbReference type="AlphaFoldDB" id="A0A182QFC3"/>
<evidence type="ECO:0000256" key="1">
    <source>
        <dbReference type="SAM" id="Phobius"/>
    </source>
</evidence>
<reference evidence="3" key="1">
    <citation type="submission" date="2014-01" db="EMBL/GenBank/DDBJ databases">
        <title>The Genome Sequence of Anopheles farauti FAR1 (V2).</title>
        <authorList>
            <consortium name="The Broad Institute Genomics Platform"/>
            <person name="Neafsey D.E."/>
            <person name="Besansky N."/>
            <person name="Howell P."/>
            <person name="Walton C."/>
            <person name="Young S.K."/>
            <person name="Zeng Q."/>
            <person name="Gargeya S."/>
            <person name="Fitzgerald M."/>
            <person name="Haas B."/>
            <person name="Abouelleil A."/>
            <person name="Allen A.W."/>
            <person name="Alvarado L."/>
            <person name="Arachchi H.M."/>
            <person name="Berlin A.M."/>
            <person name="Chapman S.B."/>
            <person name="Gainer-Dewar J."/>
            <person name="Goldberg J."/>
            <person name="Griggs A."/>
            <person name="Gujja S."/>
            <person name="Hansen M."/>
            <person name="Howarth C."/>
            <person name="Imamovic A."/>
            <person name="Ireland A."/>
            <person name="Larimer J."/>
            <person name="McCowan C."/>
            <person name="Murphy C."/>
            <person name="Pearson M."/>
            <person name="Poon T.W."/>
            <person name="Priest M."/>
            <person name="Roberts A."/>
            <person name="Saif S."/>
            <person name="Shea T."/>
            <person name="Sisk P."/>
            <person name="Sykes S."/>
            <person name="Wortman J."/>
            <person name="Nusbaum C."/>
            <person name="Birren B."/>
        </authorList>
    </citation>
    <scope>NUCLEOTIDE SEQUENCE [LARGE SCALE GENOMIC DNA]</scope>
    <source>
        <strain evidence="3">FAR1</strain>
    </source>
</reference>
<dbReference type="VEuPathDB" id="VectorBase:AFAF009043"/>
<organism evidence="2 3">
    <name type="scientific">Anopheles farauti</name>
    <dbReference type="NCBI Taxonomy" id="69004"/>
    <lineage>
        <taxon>Eukaryota</taxon>
        <taxon>Metazoa</taxon>
        <taxon>Ecdysozoa</taxon>
        <taxon>Arthropoda</taxon>
        <taxon>Hexapoda</taxon>
        <taxon>Insecta</taxon>
        <taxon>Pterygota</taxon>
        <taxon>Neoptera</taxon>
        <taxon>Endopterygota</taxon>
        <taxon>Diptera</taxon>
        <taxon>Nematocera</taxon>
        <taxon>Culicoidea</taxon>
        <taxon>Culicidae</taxon>
        <taxon>Anophelinae</taxon>
        <taxon>Anopheles</taxon>
    </lineage>
</organism>
<accession>A0A182QFC3</accession>
<sequence>MSNTCLRPISSIWSITSRDPGIGTCQTLESGEDEPHDEQCADLHVSEQLAVLVVAAHRRLVPLVALAIGRHVLAVLFVMVLLLLLLLHHRRIVAILDRRVRLEL</sequence>
<dbReference type="EMBL" id="AXCN02000773">
    <property type="status" value="NOT_ANNOTATED_CDS"/>
    <property type="molecule type" value="Genomic_DNA"/>
</dbReference>
<keyword evidence="1" id="KW-1133">Transmembrane helix</keyword>